<protein>
    <recommendedName>
        <fullName evidence="5">Glycosyltransferase family 34 protein</fullName>
    </recommendedName>
</protein>
<accession>A0A8A3PA58</accession>
<name>A0A8A3PA58_9HELO</name>
<dbReference type="Proteomes" id="UP000672032">
    <property type="component" value="Chromosome 2"/>
</dbReference>
<evidence type="ECO:0000256" key="2">
    <source>
        <dbReference type="SAM" id="SignalP"/>
    </source>
</evidence>
<dbReference type="OrthoDB" id="3527108at2759"/>
<feature type="signal peptide" evidence="2">
    <location>
        <begin position="1"/>
        <end position="23"/>
    </location>
</feature>
<reference evidence="3" key="1">
    <citation type="submission" date="2020-10" db="EMBL/GenBank/DDBJ databases">
        <title>Genome Sequence of Monilinia vaccinii-corymbosi Sheds Light on Mummy Berry Disease Infection of Blueberry and Mating Type.</title>
        <authorList>
            <person name="Yow A.G."/>
            <person name="Zhang Y."/>
            <person name="Bansal K."/>
            <person name="Eacker S.M."/>
            <person name="Sullivan S."/>
            <person name="Liachko I."/>
            <person name="Cubeta M.A."/>
            <person name="Rollins J.A."/>
            <person name="Ashrafi H."/>
        </authorList>
    </citation>
    <scope>NUCLEOTIDE SEQUENCE</scope>
    <source>
        <strain evidence="3">RL-1</strain>
    </source>
</reference>
<gene>
    <name evidence="3" type="ORF">DSL72_001518</name>
</gene>
<keyword evidence="2" id="KW-0732">Signal</keyword>
<dbReference type="EMBL" id="CP063406">
    <property type="protein sequence ID" value="QSZ31949.1"/>
    <property type="molecule type" value="Genomic_DNA"/>
</dbReference>
<keyword evidence="4" id="KW-1185">Reference proteome</keyword>
<evidence type="ECO:0000313" key="3">
    <source>
        <dbReference type="EMBL" id="QSZ31949.1"/>
    </source>
</evidence>
<evidence type="ECO:0008006" key="5">
    <source>
        <dbReference type="Google" id="ProtNLM"/>
    </source>
</evidence>
<proteinExistence type="predicted"/>
<feature type="region of interest" description="Disordered" evidence="1">
    <location>
        <begin position="39"/>
        <end position="64"/>
    </location>
</feature>
<feature type="chain" id="PRO_5032773595" description="Glycosyltransferase family 34 protein" evidence="2">
    <location>
        <begin position="24"/>
        <end position="435"/>
    </location>
</feature>
<evidence type="ECO:0000256" key="1">
    <source>
        <dbReference type="SAM" id="MobiDB-lite"/>
    </source>
</evidence>
<feature type="region of interest" description="Disordered" evidence="1">
    <location>
        <begin position="363"/>
        <end position="388"/>
    </location>
</feature>
<evidence type="ECO:0000313" key="4">
    <source>
        <dbReference type="Proteomes" id="UP000672032"/>
    </source>
</evidence>
<organism evidence="3 4">
    <name type="scientific">Monilinia vaccinii-corymbosi</name>
    <dbReference type="NCBI Taxonomy" id="61207"/>
    <lineage>
        <taxon>Eukaryota</taxon>
        <taxon>Fungi</taxon>
        <taxon>Dikarya</taxon>
        <taxon>Ascomycota</taxon>
        <taxon>Pezizomycotina</taxon>
        <taxon>Leotiomycetes</taxon>
        <taxon>Helotiales</taxon>
        <taxon>Sclerotiniaceae</taxon>
        <taxon>Monilinia</taxon>
    </lineage>
</organism>
<sequence length="435" mass="50581">MARYKGASVLFLVCLFLLFYLWAKTPKLINTSIEEEGPKQPTIVRARPPGPIHKQQGFNTESSQASRQIVDRFLYNKLPDIPSWNRPPEEHVPEKTPLFIGFTRNWPLLQQCVLSYITAGWPAEDIYVVDNTGTMRSNFAPEPMITLQNPSYLNVDRLKNVFGVHVISTPTLLTFSQLQNFYIYTALENGWETYFWSHMDVVVLSDEDFTHAPLNQQRAPATSHKSLYMRAVEELQRTSDPSYAEGYEGWGVRFFEYDWFALNHVRSFVRAGGWDPMISYYSSDCDMYQRLQMANVMLDTAEAGWVVDVGRSIDLNLLFRRRYNADMPPKTADEMNQLAEDEMGGEGFQRLIGLFREEAELKNRDPRERNRWQQRQLGGHGEPFHRDPRGFDMALKMMMRGGEEIYSEKWGHRGCDLKESGLQLNDAWMVEHDWE</sequence>
<dbReference type="AlphaFoldDB" id="A0A8A3PA58"/>